<evidence type="ECO:0000313" key="5">
    <source>
        <dbReference type="Proteomes" id="UP000739565"/>
    </source>
</evidence>
<evidence type="ECO:0000256" key="1">
    <source>
        <dbReference type="SAM" id="MobiDB-lite"/>
    </source>
</evidence>
<dbReference type="Gene3D" id="3.30.565.40">
    <property type="entry name" value="Fervidobacterium nodosum Rt17-B1 like"/>
    <property type="match status" value="1"/>
</dbReference>
<organism evidence="4 5">
    <name type="scientific">Zwartia hollandica</name>
    <dbReference type="NCBI Taxonomy" id="324606"/>
    <lineage>
        <taxon>Bacteria</taxon>
        <taxon>Pseudomonadati</taxon>
        <taxon>Pseudomonadota</taxon>
        <taxon>Betaproteobacteria</taxon>
        <taxon>Burkholderiales</taxon>
        <taxon>Alcaligenaceae</taxon>
        <taxon>Zwartia</taxon>
    </lineage>
</organism>
<dbReference type="AlphaFoldDB" id="A0A953N8M8"/>
<feature type="compositionally biased region" description="Low complexity" evidence="1">
    <location>
        <begin position="118"/>
        <end position="129"/>
    </location>
</feature>
<feature type="region of interest" description="Disordered" evidence="1">
    <location>
        <begin position="28"/>
        <end position="48"/>
    </location>
</feature>
<keyword evidence="5" id="KW-1185">Reference proteome</keyword>
<protein>
    <submittedName>
        <fullName evidence="4">RsiV family protein</fullName>
    </submittedName>
</protein>
<accession>A0A953N8M8</accession>
<evidence type="ECO:0000259" key="3">
    <source>
        <dbReference type="Pfam" id="PF11738"/>
    </source>
</evidence>
<dbReference type="RefSeq" id="WP_259659599.1">
    <property type="nucleotide sequence ID" value="NZ_JAHXRI010000001.1"/>
</dbReference>
<feature type="compositionally biased region" description="Polar residues" evidence="1">
    <location>
        <begin position="140"/>
        <end position="151"/>
    </location>
</feature>
<dbReference type="Pfam" id="PF11738">
    <property type="entry name" value="DUF3298"/>
    <property type="match status" value="1"/>
</dbReference>
<dbReference type="PROSITE" id="PS51257">
    <property type="entry name" value="PROKAR_LIPOPROTEIN"/>
    <property type="match status" value="1"/>
</dbReference>
<feature type="compositionally biased region" description="Pro residues" evidence="1">
    <location>
        <begin position="101"/>
        <end position="117"/>
    </location>
</feature>
<feature type="signal peptide" evidence="2">
    <location>
        <begin position="1"/>
        <end position="26"/>
    </location>
</feature>
<dbReference type="EMBL" id="JAHXRI010000001">
    <property type="protein sequence ID" value="MBZ1349184.1"/>
    <property type="molecule type" value="Genomic_DNA"/>
</dbReference>
<evidence type="ECO:0000256" key="2">
    <source>
        <dbReference type="SAM" id="SignalP"/>
    </source>
</evidence>
<dbReference type="InterPro" id="IPR021729">
    <property type="entry name" value="DUF3298"/>
</dbReference>
<dbReference type="Proteomes" id="UP000739565">
    <property type="component" value="Unassembled WGS sequence"/>
</dbReference>
<reference evidence="4" key="1">
    <citation type="submission" date="2021-07" db="EMBL/GenBank/DDBJ databases">
        <title>New genus and species of the family Alcaligenaceae.</title>
        <authorList>
            <person name="Hahn M.W."/>
        </authorList>
    </citation>
    <scope>NUCLEOTIDE SEQUENCE</scope>
    <source>
        <strain evidence="4">LF4-65</strain>
    </source>
</reference>
<sequence>MRRFLLAIAVTTLTFLVACTSQPSGGDITLASSPQPSSATSNKRSQPTITVNEATPAAPTNFQTGSGATINIGTQYNDTAGAAKPAAPIVSTQSVIQPSPLRSPVPLPPVATAPTPPKTVSSTSATPVARVPARPKPEAQTASNQQGVQPSKKQVLVLTKPACTGKQCPTIKFERLIFTEHERFSNFVEQSLLSMAQIESNQAKNFETLNQLSDYFWATARPRNEILLRATLKRANPALVVVQLDSYLYSGGAHGNSTTQYINWLPQSDIVVNLPIMIPSDNMPAFEAALKRQHARWLETNALAKADPQAYNKMWPFRLSENAALLEEGIAVTYDPFEIGPYALGMPTLVVPYAELQGILRPELMPR</sequence>
<feature type="chain" id="PRO_5037463246" evidence="2">
    <location>
        <begin position="27"/>
        <end position="367"/>
    </location>
</feature>
<comment type="caution">
    <text evidence="4">The sequence shown here is derived from an EMBL/GenBank/DDBJ whole genome shotgun (WGS) entry which is preliminary data.</text>
</comment>
<feature type="domain" description="DUF3298" evidence="3">
    <location>
        <begin position="280"/>
        <end position="353"/>
    </location>
</feature>
<dbReference type="InterPro" id="IPR037126">
    <property type="entry name" value="PdaC/RsiV-like_sf"/>
</dbReference>
<gene>
    <name evidence="4" type="ORF">KZZ10_00865</name>
</gene>
<proteinExistence type="predicted"/>
<dbReference type="Gene3D" id="3.90.640.20">
    <property type="entry name" value="Heat-shock cognate protein, ATPase"/>
    <property type="match status" value="1"/>
</dbReference>
<keyword evidence="2" id="KW-0732">Signal</keyword>
<name>A0A953N8M8_9BURK</name>
<evidence type="ECO:0000313" key="4">
    <source>
        <dbReference type="EMBL" id="MBZ1349184.1"/>
    </source>
</evidence>
<feature type="region of interest" description="Disordered" evidence="1">
    <location>
        <begin position="97"/>
        <end position="151"/>
    </location>
</feature>